<dbReference type="InterPro" id="IPR002771">
    <property type="entry name" value="Multi_antbiot-R_MarC"/>
</dbReference>
<evidence type="ECO:0000256" key="3">
    <source>
        <dbReference type="ARBA" id="ARBA00022475"/>
    </source>
</evidence>
<sequence length="247" mass="26491">MTIELMLAAAKSFLFVFAAMLPILNPAATAPIFLSMTDGASLTTRALLARRIARNMFWLMTGSMLVGSYVLDFFGIALPIVRIGGGLILASVAWRLLGATPATPDSQVALAEAFTPDHAHRQAFYPLTFPISCGPASISVAITVGVALHDVKFLISLARMGGAMLALAVIGVLLYLAFRYGEHFLRLIGEAGTAVFLRLTAFILLCLGVQIVWEGVRELLLEITSVSTHLAAVQAIFLSEHLENIYG</sequence>
<proteinExistence type="inferred from homology"/>
<evidence type="ECO:0000256" key="7">
    <source>
        <dbReference type="RuleBase" id="RU362048"/>
    </source>
</evidence>
<accession>A0A2G8SYH2</accession>
<keyword evidence="6 7" id="KW-0472">Membrane</keyword>
<evidence type="ECO:0000256" key="2">
    <source>
        <dbReference type="ARBA" id="ARBA00009784"/>
    </source>
</evidence>
<dbReference type="PANTHER" id="PTHR33508">
    <property type="entry name" value="UPF0056 MEMBRANE PROTEIN YHCE"/>
    <property type="match status" value="1"/>
</dbReference>
<evidence type="ECO:0000256" key="6">
    <source>
        <dbReference type="ARBA" id="ARBA00023136"/>
    </source>
</evidence>
<gene>
    <name evidence="8" type="ORF">CR103_16325</name>
</gene>
<evidence type="ECO:0000256" key="4">
    <source>
        <dbReference type="ARBA" id="ARBA00022692"/>
    </source>
</evidence>
<dbReference type="EMBL" id="PDOB01000029">
    <property type="protein sequence ID" value="PIL38794.1"/>
    <property type="molecule type" value="Genomic_DNA"/>
</dbReference>
<dbReference type="AlphaFoldDB" id="A0A2G8SYH2"/>
<dbReference type="RefSeq" id="WP_099917016.1">
    <property type="nucleotide sequence ID" value="NZ_BMHS01000009.1"/>
</dbReference>
<comment type="subcellular location">
    <subcellularLocation>
        <location evidence="1 7">Cell membrane</location>
        <topology evidence="1 7">Multi-pass membrane protein</topology>
    </subcellularLocation>
</comment>
<dbReference type="Proteomes" id="UP000228593">
    <property type="component" value="Unassembled WGS sequence"/>
</dbReference>
<protein>
    <recommendedName>
        <fullName evidence="7">UPF0056 membrane protein</fullName>
    </recommendedName>
</protein>
<reference evidence="8 9" key="1">
    <citation type="submission" date="2017-10" db="EMBL/GenBank/DDBJ databases">
        <title>Massilia psychrophilum sp. nov., a novel purple-pigmented bacterium isolated from Tianshan glacier, Xinjiang Municipality, China.</title>
        <authorList>
            <person name="Wang H."/>
        </authorList>
    </citation>
    <scope>NUCLEOTIDE SEQUENCE [LARGE SCALE GENOMIC DNA]</scope>
    <source>
        <strain evidence="8 9">JCM 30813</strain>
    </source>
</reference>
<evidence type="ECO:0000256" key="1">
    <source>
        <dbReference type="ARBA" id="ARBA00004651"/>
    </source>
</evidence>
<dbReference type="PANTHER" id="PTHR33508:SF1">
    <property type="entry name" value="UPF0056 MEMBRANE PROTEIN YHCE"/>
    <property type="match status" value="1"/>
</dbReference>
<dbReference type="OrthoDB" id="21094at2"/>
<dbReference type="GO" id="GO:0005886">
    <property type="term" value="C:plasma membrane"/>
    <property type="evidence" value="ECO:0007669"/>
    <property type="project" value="UniProtKB-SubCell"/>
</dbReference>
<evidence type="ECO:0000256" key="5">
    <source>
        <dbReference type="ARBA" id="ARBA00022989"/>
    </source>
</evidence>
<keyword evidence="5 7" id="KW-1133">Transmembrane helix</keyword>
<comment type="caution">
    <text evidence="7">Lacks conserved residue(s) required for the propagation of feature annotation.</text>
</comment>
<keyword evidence="3" id="KW-1003">Cell membrane</keyword>
<keyword evidence="9" id="KW-1185">Reference proteome</keyword>
<feature type="transmembrane region" description="Helical" evidence="7">
    <location>
        <begin position="184"/>
        <end position="207"/>
    </location>
</feature>
<comment type="similarity">
    <text evidence="2 7">Belongs to the UPF0056 (MarC) family.</text>
</comment>
<comment type="caution">
    <text evidence="8">The sequence shown here is derived from an EMBL/GenBank/DDBJ whole genome shotgun (WGS) entry which is preliminary data.</text>
</comment>
<feature type="transmembrane region" description="Helical" evidence="7">
    <location>
        <begin position="160"/>
        <end position="178"/>
    </location>
</feature>
<feature type="transmembrane region" description="Helical" evidence="7">
    <location>
        <begin position="123"/>
        <end position="148"/>
    </location>
</feature>
<organism evidence="8 9">
    <name type="scientific">Massilia psychrophila</name>
    <dbReference type="NCBI Taxonomy" id="1603353"/>
    <lineage>
        <taxon>Bacteria</taxon>
        <taxon>Pseudomonadati</taxon>
        <taxon>Pseudomonadota</taxon>
        <taxon>Betaproteobacteria</taxon>
        <taxon>Burkholderiales</taxon>
        <taxon>Oxalobacteraceae</taxon>
        <taxon>Telluria group</taxon>
        <taxon>Massilia</taxon>
    </lineage>
</organism>
<name>A0A2G8SYH2_9BURK</name>
<feature type="transmembrane region" description="Helical" evidence="7">
    <location>
        <begin position="53"/>
        <end position="71"/>
    </location>
</feature>
<evidence type="ECO:0000313" key="9">
    <source>
        <dbReference type="Proteomes" id="UP000228593"/>
    </source>
</evidence>
<keyword evidence="4 7" id="KW-0812">Transmembrane</keyword>
<evidence type="ECO:0000313" key="8">
    <source>
        <dbReference type="EMBL" id="PIL38794.1"/>
    </source>
</evidence>
<dbReference type="Pfam" id="PF01914">
    <property type="entry name" value="MarC"/>
    <property type="match status" value="1"/>
</dbReference>